<keyword evidence="4" id="KW-0249">Electron transport</keyword>
<comment type="similarity">
    <text evidence="1">Belongs to the ETF beta-subunit/FixA family.</text>
</comment>
<keyword evidence="7" id="KW-1185">Reference proteome</keyword>
<dbReference type="InterPro" id="IPR012255">
    <property type="entry name" value="ETF_b"/>
</dbReference>
<dbReference type="KEGG" id="samy:DB32_002710"/>
<dbReference type="GO" id="GO:0009055">
    <property type="term" value="F:electron transfer activity"/>
    <property type="evidence" value="ECO:0007669"/>
    <property type="project" value="InterPro"/>
</dbReference>
<proteinExistence type="inferred from homology"/>
<reference evidence="6 7" key="1">
    <citation type="submission" date="2015-03" db="EMBL/GenBank/DDBJ databases">
        <title>Genome assembly of Sandaracinus amylolyticus DSM 53668.</title>
        <authorList>
            <person name="Sharma G."/>
            <person name="Subramanian S."/>
        </authorList>
    </citation>
    <scope>NUCLEOTIDE SEQUENCE [LARGE SCALE GENOMIC DNA]</scope>
    <source>
        <strain evidence="6 7">DSM 53668</strain>
    </source>
</reference>
<protein>
    <recommendedName>
        <fullName evidence="2">Electron transfer flavoprotein subunit beta</fullName>
    </recommendedName>
</protein>
<evidence type="ECO:0000313" key="7">
    <source>
        <dbReference type="Proteomes" id="UP000034883"/>
    </source>
</evidence>
<evidence type="ECO:0000313" key="6">
    <source>
        <dbReference type="EMBL" id="AKF05561.1"/>
    </source>
</evidence>
<dbReference type="Proteomes" id="UP000034883">
    <property type="component" value="Chromosome"/>
</dbReference>
<dbReference type="InterPro" id="IPR014730">
    <property type="entry name" value="ETF_a/b_N"/>
</dbReference>
<dbReference type="OrthoDB" id="9781325at2"/>
<dbReference type="PANTHER" id="PTHR21294:SF8">
    <property type="entry name" value="ELECTRON TRANSFER FLAVOPROTEIN SUBUNIT BETA"/>
    <property type="match status" value="1"/>
</dbReference>
<dbReference type="Gene3D" id="3.40.50.620">
    <property type="entry name" value="HUPs"/>
    <property type="match status" value="1"/>
</dbReference>
<accession>A0A0F6W285</accession>
<gene>
    <name evidence="6" type="ORF">DB32_002710</name>
</gene>
<evidence type="ECO:0000256" key="2">
    <source>
        <dbReference type="ARBA" id="ARBA00016797"/>
    </source>
</evidence>
<dbReference type="CDD" id="cd01714">
    <property type="entry name" value="ETF_beta"/>
    <property type="match status" value="1"/>
</dbReference>
<dbReference type="EMBL" id="CP011125">
    <property type="protein sequence ID" value="AKF05561.1"/>
    <property type="molecule type" value="Genomic_DNA"/>
</dbReference>
<sequence>MKILVPVKRVADPDNANKVKVSPDGQRVTSDGLEWKLNPFDEYAVEAALRINENGASGEKLGEVVVVSLGPDDVQTTLRQPLAMGADRGVQIKATDDQLDSSVVAKALKALVDAEKPDLVLMGKQAVDGDSNTAGQMLAELLGWPMATFAMALEVDASGKAIKVGREVDTGVLTVKVTLPAVVTVDLRIVSPAAVKNSKTPDSHKYNEGARYASLKGIMAAKKKPIDVKSLADLGVTSAPVVKYSKFELPPARSGQVKYVESVQELVTKLRTEAKVL</sequence>
<dbReference type="Pfam" id="PF01012">
    <property type="entry name" value="ETF"/>
    <property type="match status" value="1"/>
</dbReference>
<evidence type="ECO:0000256" key="1">
    <source>
        <dbReference type="ARBA" id="ARBA00007557"/>
    </source>
</evidence>
<organism evidence="6 7">
    <name type="scientific">Sandaracinus amylolyticus</name>
    <dbReference type="NCBI Taxonomy" id="927083"/>
    <lineage>
        <taxon>Bacteria</taxon>
        <taxon>Pseudomonadati</taxon>
        <taxon>Myxococcota</taxon>
        <taxon>Polyangia</taxon>
        <taxon>Polyangiales</taxon>
        <taxon>Sandaracinaceae</taxon>
        <taxon>Sandaracinus</taxon>
    </lineage>
</organism>
<dbReference type="SUPFAM" id="SSF52402">
    <property type="entry name" value="Adenine nucleotide alpha hydrolases-like"/>
    <property type="match status" value="1"/>
</dbReference>
<keyword evidence="3" id="KW-0813">Transport</keyword>
<dbReference type="PIRSF" id="PIRSF000090">
    <property type="entry name" value="Beta-ETF"/>
    <property type="match status" value="1"/>
</dbReference>
<dbReference type="STRING" id="927083.DB32_002710"/>
<evidence type="ECO:0000256" key="4">
    <source>
        <dbReference type="ARBA" id="ARBA00022982"/>
    </source>
</evidence>
<evidence type="ECO:0000259" key="5">
    <source>
        <dbReference type="SMART" id="SM00893"/>
    </source>
</evidence>
<dbReference type="InterPro" id="IPR014729">
    <property type="entry name" value="Rossmann-like_a/b/a_fold"/>
</dbReference>
<name>A0A0F6W285_9BACT</name>
<dbReference type="InterPro" id="IPR033948">
    <property type="entry name" value="ETF_beta_N"/>
</dbReference>
<feature type="domain" description="Electron transfer flavoprotein alpha/beta-subunit N-terminal" evidence="5">
    <location>
        <begin position="25"/>
        <end position="238"/>
    </location>
</feature>
<dbReference type="SMART" id="SM00893">
    <property type="entry name" value="ETF"/>
    <property type="match status" value="1"/>
</dbReference>
<dbReference type="RefSeq" id="WP_053232804.1">
    <property type="nucleotide sequence ID" value="NZ_CP011125.1"/>
</dbReference>
<dbReference type="AlphaFoldDB" id="A0A0F6W285"/>
<dbReference type="PANTHER" id="PTHR21294">
    <property type="entry name" value="ELECTRON TRANSFER FLAVOPROTEIN BETA-SUBUNIT"/>
    <property type="match status" value="1"/>
</dbReference>
<evidence type="ECO:0000256" key="3">
    <source>
        <dbReference type="ARBA" id="ARBA00022448"/>
    </source>
</evidence>